<dbReference type="GO" id="GO:0006351">
    <property type="term" value="P:DNA-templated transcription"/>
    <property type="evidence" value="ECO:0007669"/>
    <property type="project" value="InterPro"/>
</dbReference>
<dbReference type="Proteomes" id="UP001147747">
    <property type="component" value="Unassembled WGS sequence"/>
</dbReference>
<dbReference type="InterPro" id="IPR007219">
    <property type="entry name" value="XnlR_reg_dom"/>
</dbReference>
<dbReference type="RefSeq" id="XP_056489842.1">
    <property type="nucleotide sequence ID" value="XM_056630540.1"/>
</dbReference>
<dbReference type="OrthoDB" id="2283488at2759"/>
<evidence type="ECO:0000256" key="2">
    <source>
        <dbReference type="ARBA" id="ARBA00023163"/>
    </source>
</evidence>
<dbReference type="CDD" id="cd12148">
    <property type="entry name" value="fungal_TF_MHR"/>
    <property type="match status" value="1"/>
</dbReference>
<evidence type="ECO:0000256" key="4">
    <source>
        <dbReference type="SAM" id="MobiDB-lite"/>
    </source>
</evidence>
<evidence type="ECO:0000313" key="7">
    <source>
        <dbReference type="Proteomes" id="UP001147747"/>
    </source>
</evidence>
<dbReference type="GO" id="GO:0000981">
    <property type="term" value="F:DNA-binding transcription factor activity, RNA polymerase II-specific"/>
    <property type="evidence" value="ECO:0007669"/>
    <property type="project" value="TreeGrafter"/>
</dbReference>
<dbReference type="PANTHER" id="PTHR47424:SF12">
    <property type="entry name" value="TRANSCRIPTION FACTOR ASQA"/>
    <property type="match status" value="1"/>
</dbReference>
<keyword evidence="1" id="KW-0805">Transcription regulation</keyword>
<dbReference type="Pfam" id="PF04082">
    <property type="entry name" value="Fungal_trans"/>
    <property type="match status" value="1"/>
</dbReference>
<dbReference type="GO" id="GO:0000978">
    <property type="term" value="F:RNA polymerase II cis-regulatory region sequence-specific DNA binding"/>
    <property type="evidence" value="ECO:0007669"/>
    <property type="project" value="TreeGrafter"/>
</dbReference>
<dbReference type="GO" id="GO:0008270">
    <property type="term" value="F:zinc ion binding"/>
    <property type="evidence" value="ECO:0007669"/>
    <property type="project" value="InterPro"/>
</dbReference>
<evidence type="ECO:0000256" key="3">
    <source>
        <dbReference type="ARBA" id="ARBA00023242"/>
    </source>
</evidence>
<evidence type="ECO:0000256" key="1">
    <source>
        <dbReference type="ARBA" id="ARBA00023015"/>
    </source>
</evidence>
<reference evidence="6" key="1">
    <citation type="submission" date="2022-12" db="EMBL/GenBank/DDBJ databases">
        <authorList>
            <person name="Petersen C."/>
        </authorList>
    </citation>
    <scope>NUCLEOTIDE SEQUENCE</scope>
    <source>
        <strain evidence="6">IBT 29677</strain>
    </source>
</reference>
<organism evidence="6 7">
    <name type="scientific">Penicillium cosmopolitanum</name>
    <dbReference type="NCBI Taxonomy" id="1131564"/>
    <lineage>
        <taxon>Eukaryota</taxon>
        <taxon>Fungi</taxon>
        <taxon>Dikarya</taxon>
        <taxon>Ascomycota</taxon>
        <taxon>Pezizomycotina</taxon>
        <taxon>Eurotiomycetes</taxon>
        <taxon>Eurotiomycetidae</taxon>
        <taxon>Eurotiales</taxon>
        <taxon>Aspergillaceae</taxon>
        <taxon>Penicillium</taxon>
    </lineage>
</organism>
<dbReference type="SMART" id="SM00906">
    <property type="entry name" value="Fungal_trans"/>
    <property type="match status" value="1"/>
</dbReference>
<evidence type="ECO:0000313" key="6">
    <source>
        <dbReference type="EMBL" id="KAJ5397790.1"/>
    </source>
</evidence>
<dbReference type="AlphaFoldDB" id="A0A9W9W336"/>
<accession>A0A9W9W336</accession>
<dbReference type="GO" id="GO:0000435">
    <property type="term" value="P:positive regulation of transcription from RNA polymerase II promoter by galactose"/>
    <property type="evidence" value="ECO:0007669"/>
    <property type="project" value="TreeGrafter"/>
</dbReference>
<protein>
    <recommendedName>
        <fullName evidence="5">Xylanolytic transcriptional activator regulatory domain-containing protein</fullName>
    </recommendedName>
</protein>
<evidence type="ECO:0000259" key="5">
    <source>
        <dbReference type="SMART" id="SM00906"/>
    </source>
</evidence>
<dbReference type="EMBL" id="JAPZBU010000006">
    <property type="protein sequence ID" value="KAJ5397790.1"/>
    <property type="molecule type" value="Genomic_DNA"/>
</dbReference>
<dbReference type="InterPro" id="IPR051127">
    <property type="entry name" value="Fungal_SecMet_Regulators"/>
</dbReference>
<comment type="caution">
    <text evidence="6">The sequence shown here is derived from an EMBL/GenBank/DDBJ whole genome shotgun (WGS) entry which is preliminary data.</text>
</comment>
<feature type="domain" description="Xylanolytic transcriptional activator regulatory" evidence="5">
    <location>
        <begin position="288"/>
        <end position="360"/>
    </location>
</feature>
<dbReference type="PANTHER" id="PTHR47424">
    <property type="entry name" value="REGULATORY PROTEIN GAL4"/>
    <property type="match status" value="1"/>
</dbReference>
<dbReference type="GeneID" id="81369520"/>
<keyword evidence="3" id="KW-0539">Nucleus</keyword>
<proteinExistence type="predicted"/>
<keyword evidence="7" id="KW-1185">Reference proteome</keyword>
<reference evidence="6" key="2">
    <citation type="journal article" date="2023" name="IMA Fungus">
        <title>Comparative genomic study of the Penicillium genus elucidates a diverse pangenome and 15 lateral gene transfer events.</title>
        <authorList>
            <person name="Petersen C."/>
            <person name="Sorensen T."/>
            <person name="Nielsen M.R."/>
            <person name="Sondergaard T.E."/>
            <person name="Sorensen J.L."/>
            <person name="Fitzpatrick D.A."/>
            <person name="Frisvad J.C."/>
            <person name="Nielsen K.L."/>
        </authorList>
    </citation>
    <scope>NUCLEOTIDE SEQUENCE</scope>
    <source>
        <strain evidence="6">IBT 29677</strain>
    </source>
</reference>
<feature type="region of interest" description="Disordered" evidence="4">
    <location>
        <begin position="1"/>
        <end position="20"/>
    </location>
</feature>
<dbReference type="GO" id="GO:0005634">
    <property type="term" value="C:nucleus"/>
    <property type="evidence" value="ECO:0007669"/>
    <property type="project" value="TreeGrafter"/>
</dbReference>
<gene>
    <name evidence="6" type="ORF">N7509_005903</name>
</gene>
<sequence length="675" mass="75925">MERGNHCSNSGASKASTLTEASEEIAHLKRKVQQLETELKRQGSDQQTLPSPITSSPSLHSAFISTGQDHDLGLKRYRDGIQFRPTRSSNETWFGPSSLYFFIQCLSKFLNLQLRKENPVHRLHPVSASYHKFLDVPDAGLLANLSCPWTPPREEVATAGVYLSLIQEDYFLNLYWQTYHTSLFPIVDETQFKNHYQSLLVDGGQGRRPSALVDIMIAMCMQYATSTMPAEIQGVLAEGKDALVAGRWHYWRGQKLLKYELDNPSLSTLQCHLLCAVYICGGSFHNMMNSTVGLAVSTAYMLGLHLDPPPTMSEKDREMRRRLWWAVYLMDSKAGMKLGRPFMLSNSYAMPSLPSDTLDAAVSSGSMFAPIGQNVTWLSYNLHMVQLYIKVRTAYSAFYDQYIYLQEGQALWADHEAQASSAGLLNTHTQSFQEWVDGVPESLKLKRQNNGQPISTDFTSIIFEPFTPPWLQRQRLLLEHTYHHLSINLCRPFISFTLKSPADSIAEELAIRCASHAIMLTMITHQALMESTLFDGWHEAFFCQWNAVMTLVGFVMLFPSSTISNQAKQAIELSISVFDNFGAKFPVAANAAKIVRDLFVKIEVLAKPSDLASNAAIIPQDFEASSSSSVSIDQSLSSHDPFDASEFNLFDMAVDIDFWNSVEALWPEFDNISQF</sequence>
<name>A0A9W9W336_9EURO</name>
<keyword evidence="2" id="KW-0804">Transcription</keyword>